<sequence>MIKRTICIADCPKVGTIQQRDTIEQVIAGLREATQLYFKESST</sequence>
<evidence type="ECO:0000313" key="2">
    <source>
        <dbReference type="Proteomes" id="UP000001191"/>
    </source>
</evidence>
<evidence type="ECO:0000313" key="1">
    <source>
        <dbReference type="EMBL" id="ACC83219.1"/>
    </source>
</evidence>
<dbReference type="KEGG" id="npu:Npun_F4873"/>
<dbReference type="EMBL" id="CP001037">
    <property type="protein sequence ID" value="ACC83219.1"/>
    <property type="molecule type" value="Genomic_DNA"/>
</dbReference>
<dbReference type="PhylomeDB" id="B2J067"/>
<gene>
    <name evidence="1" type="ordered locus">Npun_F4873</name>
</gene>
<organism evidence="1 2">
    <name type="scientific">Nostoc punctiforme (strain ATCC 29133 / PCC 73102)</name>
    <dbReference type="NCBI Taxonomy" id="63737"/>
    <lineage>
        <taxon>Bacteria</taxon>
        <taxon>Bacillati</taxon>
        <taxon>Cyanobacteriota</taxon>
        <taxon>Cyanophyceae</taxon>
        <taxon>Nostocales</taxon>
        <taxon>Nostocaceae</taxon>
        <taxon>Nostoc</taxon>
    </lineage>
</organism>
<proteinExistence type="predicted"/>
<dbReference type="EnsemblBacteria" id="ACC83219">
    <property type="protein sequence ID" value="ACC83219"/>
    <property type="gene ID" value="Npun_F4873"/>
</dbReference>
<dbReference type="HOGENOM" id="CLU_3236785_0_0_3"/>
<keyword evidence="2" id="KW-1185">Reference proteome</keyword>
<name>B2J067_NOSP7</name>
<reference evidence="2" key="1">
    <citation type="submission" date="2008-04" db="EMBL/GenBank/DDBJ databases">
        <title>Complete sequence of chromosome of Nostoc punctiforme ATCC 29133.</title>
        <authorList>
            <consortium name="US DOE Joint Genome Institute"/>
            <person name="Copeland A."/>
            <person name="Lucas S."/>
            <person name="Lapidus A."/>
            <person name="Glavina del Rio T."/>
            <person name="Dalin E."/>
            <person name="Tice H."/>
            <person name="Pitluck S."/>
            <person name="Chain P."/>
            <person name="Malfatti S."/>
            <person name="Shin M."/>
            <person name="Vergez L."/>
            <person name="Schmutz J."/>
            <person name="Larimer F."/>
            <person name="Land M."/>
            <person name="Hauser L."/>
            <person name="Kyrpides N."/>
            <person name="Kim E."/>
            <person name="Meeks J.C."/>
            <person name="Elhai J."/>
            <person name="Campbell E.L."/>
            <person name="Thiel T."/>
            <person name="Longmire J."/>
            <person name="Potts M."/>
            <person name="Atlas R."/>
        </authorList>
    </citation>
    <scope>NUCLEOTIDE SEQUENCE [LARGE SCALE GENOMIC DNA]</scope>
    <source>
        <strain evidence="2">ATCC 29133 / PCC 73102</strain>
    </source>
</reference>
<protein>
    <recommendedName>
        <fullName evidence="3">HicB-like antitoxin of toxin-antitoxin system domain-containing protein</fullName>
    </recommendedName>
</protein>
<dbReference type="Proteomes" id="UP000001191">
    <property type="component" value="Chromosome"/>
</dbReference>
<accession>B2J067</accession>
<reference evidence="1 2" key="2">
    <citation type="journal article" date="2013" name="Plant Physiol.">
        <title>A Nostoc punctiforme Sugar Transporter Necessary to Establish a Cyanobacterium-Plant Symbiosis.</title>
        <authorList>
            <person name="Ekman M."/>
            <person name="Picossi S."/>
            <person name="Campbell E.L."/>
            <person name="Meeks J.C."/>
            <person name="Flores E."/>
        </authorList>
    </citation>
    <scope>NUCLEOTIDE SEQUENCE [LARGE SCALE GENOMIC DNA]</scope>
    <source>
        <strain evidence="2">ATCC 29133 / PCC 73102</strain>
    </source>
</reference>
<dbReference type="AlphaFoldDB" id="B2J067"/>
<evidence type="ECO:0008006" key="3">
    <source>
        <dbReference type="Google" id="ProtNLM"/>
    </source>
</evidence>
<dbReference type="STRING" id="63737.Npun_F4873"/>